<feature type="coiled-coil region" evidence="2">
    <location>
        <begin position="29"/>
        <end position="174"/>
    </location>
</feature>
<keyword evidence="6" id="KW-1185">Reference proteome</keyword>
<dbReference type="RefSeq" id="WP_008908169.1">
    <property type="nucleotide sequence ID" value="NZ_CAKP01000036.1"/>
</dbReference>
<gene>
    <name evidence="5" type="ORF">CAAU_0809</name>
</gene>
<dbReference type="STRING" id="857293.CAAU_0809"/>
<organism evidence="5 6">
    <name type="scientific">Caloramator australicus RC3</name>
    <dbReference type="NCBI Taxonomy" id="857293"/>
    <lineage>
        <taxon>Bacteria</taxon>
        <taxon>Bacillati</taxon>
        <taxon>Bacillota</taxon>
        <taxon>Clostridia</taxon>
        <taxon>Eubacteriales</taxon>
        <taxon>Clostridiaceae</taxon>
        <taxon>Caloramator</taxon>
    </lineage>
</organism>
<protein>
    <submittedName>
        <fullName evidence="5">Phage tail length tape-measure protein</fullName>
    </submittedName>
</protein>
<keyword evidence="1" id="KW-1188">Viral release from host cell</keyword>
<dbReference type="Proteomes" id="UP000007652">
    <property type="component" value="Unassembled WGS sequence"/>
</dbReference>
<feature type="coiled-coil region" evidence="2">
    <location>
        <begin position="199"/>
        <end position="233"/>
    </location>
</feature>
<dbReference type="EMBL" id="CAKP01000036">
    <property type="protein sequence ID" value="CCJ32893.1"/>
    <property type="molecule type" value="Genomic_DNA"/>
</dbReference>
<dbReference type="AlphaFoldDB" id="I7KT82"/>
<proteinExistence type="predicted"/>
<evidence type="ECO:0000259" key="4">
    <source>
        <dbReference type="Pfam" id="PF10145"/>
    </source>
</evidence>
<sequence length="863" mass="94770">MKIFETVYKLSGKIDSTFPAIFGSASKNIEKLNKRIIELNKVNKNAEGYVNLKKEIKELEDSYKLAQSQVDKFAAELKESENIVKSLKTQYDSATNNLKKLEEQISKTENPSNELKEEFKQAKEQVKTLAKELKQAERPLKEIQNNFEKAKDKASKLKEKIEQKNTKLIQLRDLLKSAGISTINFANDTAKLNKELDRATKTQKRLIEYQKRAEELKSKRQNARAEMLSAIETAMILQQPIRQAIKFENAMAEVRKVVDFDAPEQFRQMGKDIVELSKKIPMTVEGLAAIVAAGGQAGIARDELVKYAETAAKMGIAFDISAEEAGEMMAQWRSAFKMNQRQVEALADQINYLGNTTAASAPKISEVVKRIGPLGSVGGAAAGEIAALGATMVSTGISEEIAATGIKNLILSLTAGEAATKSQQAAFKALGLNAVTMAKLMQKDAQGAILTVLNAMQKLPKHKQAAVLTDLFGKESVGAIAPLLTNLNALKDNFNKVGNSALYAGSMQREFETKSDTTENKLILLKNTLDSLSNSIGLILLPQLKAMADIATKGANIIQNLSDKYPGLTRVITLAGASVLGFGVAWKTLSYVGTIVSAPFIQLNALMLKYGLISKEVTWATRAQAAAQKVLNFVMTANPILKVIMLLAALGTALIVLYKKNEKFRNMINSIGNAFKTVAETSINYFIDKINLLIGLLNKVKVPSWVPLIGGKGFNIKQISKVEFDGKKIGENATGTSNWHGGWTLVGERGPELVKLPKGSAIYNSTKTQKLLQLSQQREIVNGDFRTMKSSISNITNSISRNESDNIVINIKQEFNINGNSSIDTNTIKNIIQKETKEVISNLNLKDMLKRIKNDERRLSFAD</sequence>
<keyword evidence="3" id="KW-0812">Transmembrane</keyword>
<feature type="domain" description="Phage tail tape measure protein" evidence="4">
    <location>
        <begin position="271"/>
        <end position="473"/>
    </location>
</feature>
<keyword evidence="3" id="KW-0472">Membrane</keyword>
<dbReference type="InterPro" id="IPR010090">
    <property type="entry name" value="Phage_tape_meas"/>
</dbReference>
<keyword evidence="2" id="KW-0175">Coiled coil</keyword>
<dbReference type="eggNOG" id="COG5283">
    <property type="taxonomic scope" value="Bacteria"/>
</dbReference>
<feature type="transmembrane region" description="Helical" evidence="3">
    <location>
        <begin position="640"/>
        <end position="658"/>
    </location>
</feature>
<comment type="caution">
    <text evidence="5">The sequence shown here is derived from an EMBL/GenBank/DDBJ whole genome shotgun (WGS) entry which is preliminary data.</text>
</comment>
<accession>I7KT82</accession>
<dbReference type="Pfam" id="PF10145">
    <property type="entry name" value="PhageMin_Tail"/>
    <property type="match status" value="1"/>
</dbReference>
<reference evidence="5 6" key="1">
    <citation type="journal article" date="2011" name="J. Bacteriol.">
        <title>Draft genome sequence of Caloramator australicus strain RC3T, a thermoanaerobe from the Great Artesian Basin of Australia.</title>
        <authorList>
            <person name="Ogg C.D."/>
            <person name="Patel B.K.C."/>
        </authorList>
    </citation>
    <scope>NUCLEOTIDE SEQUENCE [LARGE SCALE GENOMIC DNA]</scope>
    <source>
        <strain evidence="5 6">RC3</strain>
    </source>
</reference>
<dbReference type="PANTHER" id="PTHR37813">
    <property type="entry name" value="FELS-2 PROPHAGE PROTEIN"/>
    <property type="match status" value="1"/>
</dbReference>
<name>I7KT82_9CLOT</name>
<evidence type="ECO:0000256" key="1">
    <source>
        <dbReference type="ARBA" id="ARBA00022612"/>
    </source>
</evidence>
<dbReference type="Gene3D" id="1.10.287.1490">
    <property type="match status" value="1"/>
</dbReference>
<evidence type="ECO:0000256" key="3">
    <source>
        <dbReference type="SAM" id="Phobius"/>
    </source>
</evidence>
<evidence type="ECO:0000256" key="2">
    <source>
        <dbReference type="SAM" id="Coils"/>
    </source>
</evidence>
<dbReference type="PANTHER" id="PTHR37813:SF1">
    <property type="entry name" value="FELS-2 PROPHAGE PROTEIN"/>
    <property type="match status" value="1"/>
</dbReference>
<dbReference type="NCBIfam" id="TIGR01760">
    <property type="entry name" value="tape_meas_TP901"/>
    <property type="match status" value="1"/>
</dbReference>
<evidence type="ECO:0000313" key="5">
    <source>
        <dbReference type="EMBL" id="CCJ32893.1"/>
    </source>
</evidence>
<keyword evidence="3" id="KW-1133">Transmembrane helix</keyword>
<evidence type="ECO:0000313" key="6">
    <source>
        <dbReference type="Proteomes" id="UP000007652"/>
    </source>
</evidence>